<sequence length="127" mass="14388">MKLIVQIFISLVFLSIAKGHAASAALNNTCMLIKSIDSCVENLFFKSNYLKSLQYIEGCVEGRETSKKKFGNCIDNMVRNSGIKSSVYYGYIFRYRKKTDFYADKKNGCHGMREISVKTYAGNSLLH</sequence>
<dbReference type="RefSeq" id="WP_084239114.1">
    <property type="nucleotide sequence ID" value="NZ_FWXT01000001.1"/>
</dbReference>
<dbReference type="EMBL" id="FWXT01000001">
    <property type="protein sequence ID" value="SMC75353.1"/>
    <property type="molecule type" value="Genomic_DNA"/>
</dbReference>
<organism evidence="2 3">
    <name type="scientific">Pedobacter africanus</name>
    <dbReference type="NCBI Taxonomy" id="151894"/>
    <lineage>
        <taxon>Bacteria</taxon>
        <taxon>Pseudomonadati</taxon>
        <taxon>Bacteroidota</taxon>
        <taxon>Sphingobacteriia</taxon>
        <taxon>Sphingobacteriales</taxon>
        <taxon>Sphingobacteriaceae</taxon>
        <taxon>Pedobacter</taxon>
    </lineage>
</organism>
<name>A0A1W2BR03_9SPHI</name>
<feature type="chain" id="PRO_5012890484" description="Cysteine rich repeat-containing protein" evidence="1">
    <location>
        <begin position="25"/>
        <end position="127"/>
    </location>
</feature>
<keyword evidence="3" id="KW-1185">Reference proteome</keyword>
<evidence type="ECO:0000256" key="1">
    <source>
        <dbReference type="SAM" id="SignalP"/>
    </source>
</evidence>
<reference evidence="3" key="1">
    <citation type="submission" date="2017-04" db="EMBL/GenBank/DDBJ databases">
        <authorList>
            <person name="Varghese N."/>
            <person name="Submissions S."/>
        </authorList>
    </citation>
    <scope>NUCLEOTIDE SEQUENCE [LARGE SCALE GENOMIC DNA]</scope>
    <source>
        <strain evidence="3">DSM 12126</strain>
    </source>
</reference>
<evidence type="ECO:0000313" key="2">
    <source>
        <dbReference type="EMBL" id="SMC75353.1"/>
    </source>
</evidence>
<dbReference type="OrthoDB" id="1112758at2"/>
<accession>A0A1W2BR03</accession>
<proteinExistence type="predicted"/>
<evidence type="ECO:0000313" key="3">
    <source>
        <dbReference type="Proteomes" id="UP000192756"/>
    </source>
</evidence>
<evidence type="ECO:0008006" key="4">
    <source>
        <dbReference type="Google" id="ProtNLM"/>
    </source>
</evidence>
<keyword evidence="1" id="KW-0732">Signal</keyword>
<gene>
    <name evidence="2" type="ORF">SAMN04488524_2570</name>
</gene>
<dbReference type="Proteomes" id="UP000192756">
    <property type="component" value="Unassembled WGS sequence"/>
</dbReference>
<dbReference type="STRING" id="151894.SAMN04488524_2570"/>
<feature type="signal peptide" evidence="1">
    <location>
        <begin position="1"/>
        <end position="24"/>
    </location>
</feature>
<dbReference type="AlphaFoldDB" id="A0A1W2BR03"/>
<protein>
    <recommendedName>
        <fullName evidence="4">Cysteine rich repeat-containing protein</fullName>
    </recommendedName>
</protein>